<sequence>MCSTKHYQAPRSRSPLAAVEVAQGAGNGVGGAHDPAIRADTQRRRQSGGGTQERRSPRSSRQDTEAANVSSSEGRRKEQRSGGILAGGKEASSGDGAGGGVAPRKRRRSKTPARATTARGAEPGGLVASLSADAPAPTAKSTPSRKKGGDGLEAAAAAETAVATPTVHDGKKTAGGDGERGAKRTAGASRGGALSSPYPSSRKGGKKRARTPTPPTPAPAVEEVEASPSPVTVTHPTESPPPPPPAGALPRERQAKVGPCIVPPLTADSDERDGDSGSRTRRRRRRGESGVSDASEDVAATRGPTVPPSSENAPPSSCADGRHSWPTAIARVATLDFSGKPSLVVSSVVVTSAGSRGRGSGSGSRSGSRSRTGSVTTAATASIVVCHSGGVSVWDLTDSEAICTHLSPELASAAKELVPWRFMAAAVVGGDLAGSTPSATRAPGGGKDACIMAVGRQGTDPGSPIFRVWQQGSPSPVPPLTPQGAGRADRRRSSGGTVGGSAGRAKEAPALQPAVLTTTVKKKFSKFFPPAVPSHVTPCLCVCGYSGANGERGDGAGGAAVGDEGGPGAETSEFAREITAVMALGGKALRLVFGAGRSGSETFVAKQLPARLADDAVYTSLAPVPSNPYLVCASAPLVNSVLVWNVLDLRPLFTLPITTVSVCVPLAAAAAGNAAVARGVPRVAEAAAAEAAAEAAAAKPAPRMLCLLATGSRHAGGSSEGGVSSTRETSKVGCGLFGVYCGGGDGGAGKHSCGRVSAIRLEADAEAGAGERPVAGEGENGRSRGGGEHDHPENDAGSGLRCLRDGGYGFVVGVDGRGKVVARSVLTGESRVLLAPDTAAAAANAGGGATFATLGCDGDSSILALATARGPGGVAAATCVDLYEFCG</sequence>
<feature type="region of interest" description="Disordered" evidence="1">
    <location>
        <begin position="1"/>
        <end position="322"/>
    </location>
</feature>
<dbReference type="EMBL" id="FN649726">
    <property type="protein sequence ID" value="CBN76776.1"/>
    <property type="molecule type" value="Genomic_DNA"/>
</dbReference>
<evidence type="ECO:0000313" key="3">
    <source>
        <dbReference type="Proteomes" id="UP000002630"/>
    </source>
</evidence>
<protein>
    <submittedName>
        <fullName evidence="2">Uncharacterized protein</fullName>
    </submittedName>
</protein>
<keyword evidence="3" id="KW-1185">Reference proteome</keyword>
<feature type="compositionally biased region" description="Basic and acidic residues" evidence="1">
    <location>
        <begin position="168"/>
        <end position="182"/>
    </location>
</feature>
<dbReference type="InterPro" id="IPR051425">
    <property type="entry name" value="Formin_Homology"/>
</dbReference>
<dbReference type="AlphaFoldDB" id="D8LBR7"/>
<accession>D8LBR7</accession>
<feature type="compositionally biased region" description="Low complexity" evidence="1">
    <location>
        <begin position="226"/>
        <end position="237"/>
    </location>
</feature>
<dbReference type="EMBL" id="FN647682">
    <property type="protein sequence ID" value="CBN76776.1"/>
    <property type="molecule type" value="Genomic_DNA"/>
</dbReference>
<feature type="compositionally biased region" description="Low complexity" evidence="1">
    <location>
        <begin position="153"/>
        <end position="167"/>
    </location>
</feature>
<gene>
    <name evidence="2" type="ORF">Esi_0000_0608</name>
</gene>
<feature type="compositionally biased region" description="Basic and acidic residues" evidence="1">
    <location>
        <begin position="779"/>
        <end position="794"/>
    </location>
</feature>
<evidence type="ECO:0000256" key="1">
    <source>
        <dbReference type="SAM" id="MobiDB-lite"/>
    </source>
</evidence>
<feature type="region of interest" description="Disordered" evidence="1">
    <location>
        <begin position="461"/>
        <end position="507"/>
    </location>
</feature>
<dbReference type="InParanoid" id="D8LBR7"/>
<proteinExistence type="predicted"/>
<feature type="region of interest" description="Disordered" evidence="1">
    <location>
        <begin position="766"/>
        <end position="798"/>
    </location>
</feature>
<dbReference type="Proteomes" id="UP000002630">
    <property type="component" value="Linkage Group LG01"/>
</dbReference>
<reference evidence="2 3" key="1">
    <citation type="journal article" date="2010" name="Nature">
        <title>The Ectocarpus genome and the independent evolution of multicellularity in brown algae.</title>
        <authorList>
            <person name="Cock J.M."/>
            <person name="Sterck L."/>
            <person name="Rouze P."/>
            <person name="Scornet D."/>
            <person name="Allen A.E."/>
            <person name="Amoutzias G."/>
            <person name="Anthouard V."/>
            <person name="Artiguenave F."/>
            <person name="Aury J.M."/>
            <person name="Badger J.H."/>
            <person name="Beszteri B."/>
            <person name="Billiau K."/>
            <person name="Bonnet E."/>
            <person name="Bothwell J.H."/>
            <person name="Bowler C."/>
            <person name="Boyen C."/>
            <person name="Brownlee C."/>
            <person name="Carrano C.J."/>
            <person name="Charrier B."/>
            <person name="Cho G.Y."/>
            <person name="Coelho S.M."/>
            <person name="Collen J."/>
            <person name="Corre E."/>
            <person name="Da Silva C."/>
            <person name="Delage L."/>
            <person name="Delaroque N."/>
            <person name="Dittami S.M."/>
            <person name="Doulbeau S."/>
            <person name="Elias M."/>
            <person name="Farnham G."/>
            <person name="Gachon C.M."/>
            <person name="Gschloessl B."/>
            <person name="Heesch S."/>
            <person name="Jabbari K."/>
            <person name="Jubin C."/>
            <person name="Kawai H."/>
            <person name="Kimura K."/>
            <person name="Kloareg B."/>
            <person name="Kupper F.C."/>
            <person name="Lang D."/>
            <person name="Le Bail A."/>
            <person name="Leblanc C."/>
            <person name="Lerouge P."/>
            <person name="Lohr M."/>
            <person name="Lopez P.J."/>
            <person name="Martens C."/>
            <person name="Maumus F."/>
            <person name="Michel G."/>
            <person name="Miranda-Saavedra D."/>
            <person name="Morales J."/>
            <person name="Moreau H."/>
            <person name="Motomura T."/>
            <person name="Nagasato C."/>
            <person name="Napoli C.A."/>
            <person name="Nelson D.R."/>
            <person name="Nyvall-Collen P."/>
            <person name="Peters A.F."/>
            <person name="Pommier C."/>
            <person name="Potin P."/>
            <person name="Poulain J."/>
            <person name="Quesneville H."/>
            <person name="Read B."/>
            <person name="Rensing S.A."/>
            <person name="Ritter A."/>
            <person name="Rousvoal S."/>
            <person name="Samanta M."/>
            <person name="Samson G."/>
            <person name="Schroeder D.C."/>
            <person name="Segurens B."/>
            <person name="Strittmatter M."/>
            <person name="Tonon T."/>
            <person name="Tregear J.W."/>
            <person name="Valentin K."/>
            <person name="von Dassow P."/>
            <person name="Yamagishi T."/>
            <person name="Van de Peer Y."/>
            <person name="Wincker P."/>
        </authorList>
    </citation>
    <scope>NUCLEOTIDE SEQUENCE [LARGE SCALE GENOMIC DNA]</scope>
    <source>
        <strain evidence="3">Ec32 / CCAP1310/4</strain>
    </source>
</reference>
<name>D8LBR7_ECTSI</name>
<evidence type="ECO:0000313" key="2">
    <source>
        <dbReference type="EMBL" id="CBN76776.1"/>
    </source>
</evidence>
<feature type="compositionally biased region" description="Pro residues" evidence="1">
    <location>
        <begin position="238"/>
        <end position="247"/>
    </location>
</feature>
<feature type="region of interest" description="Disordered" evidence="1">
    <location>
        <begin position="352"/>
        <end position="374"/>
    </location>
</feature>
<dbReference type="OrthoDB" id="10473528at2759"/>
<feature type="compositionally biased region" description="Basic and acidic residues" evidence="1">
    <location>
        <begin position="52"/>
        <end position="64"/>
    </location>
</feature>
<organism evidence="2 3">
    <name type="scientific">Ectocarpus siliculosus</name>
    <name type="common">Brown alga</name>
    <name type="synonym">Conferva siliculosa</name>
    <dbReference type="NCBI Taxonomy" id="2880"/>
    <lineage>
        <taxon>Eukaryota</taxon>
        <taxon>Sar</taxon>
        <taxon>Stramenopiles</taxon>
        <taxon>Ochrophyta</taxon>
        <taxon>PX clade</taxon>
        <taxon>Phaeophyceae</taxon>
        <taxon>Ectocarpales</taxon>
        <taxon>Ectocarpaceae</taxon>
        <taxon>Ectocarpus</taxon>
    </lineage>
</organism>
<dbReference type="PANTHER" id="PTHR45725">
    <property type="entry name" value="FORMIN HOMOLOGY 2 FAMILY MEMBER"/>
    <property type="match status" value="1"/>
</dbReference>
<dbReference type="PANTHER" id="PTHR45725:SF18">
    <property type="entry name" value="ORC1-LIKE AAA ATPASE DOMAIN-CONTAINING PROTEIN"/>
    <property type="match status" value="1"/>
</dbReference>
<feature type="compositionally biased region" description="Low complexity" evidence="1">
    <location>
        <begin position="365"/>
        <end position="374"/>
    </location>
</feature>